<dbReference type="Proteomes" id="UP001583193">
    <property type="component" value="Unassembled WGS sequence"/>
</dbReference>
<evidence type="ECO:0000313" key="4">
    <source>
        <dbReference type="Proteomes" id="UP001583193"/>
    </source>
</evidence>
<feature type="coiled-coil region" evidence="1">
    <location>
        <begin position="35"/>
        <end position="62"/>
    </location>
</feature>
<dbReference type="Pfam" id="PF25540">
    <property type="entry name" value="DUF7923"/>
    <property type="match status" value="1"/>
</dbReference>
<comment type="caution">
    <text evidence="3">The sequence shown here is derived from an EMBL/GenBank/DDBJ whole genome shotgun (WGS) entry which is preliminary data.</text>
</comment>
<keyword evidence="1" id="KW-0175">Coiled coil</keyword>
<reference evidence="3 4" key="1">
    <citation type="journal article" date="2024" name="IMA Fungus">
        <title>IMA Genome - F19 : A genome assembly and annotation guide to empower mycologists, including annotated draft genome sequences of Ceratocystis pirilliformis, Diaporthe australafricana, Fusarium ophioides, Paecilomyces lecythidis, and Sporothrix stenoceras.</title>
        <authorList>
            <person name="Aylward J."/>
            <person name="Wilson A.M."/>
            <person name="Visagie C.M."/>
            <person name="Spraker J."/>
            <person name="Barnes I."/>
            <person name="Buitendag C."/>
            <person name="Ceriani C."/>
            <person name="Del Mar Angel L."/>
            <person name="du Plessis D."/>
            <person name="Fuchs T."/>
            <person name="Gasser K."/>
            <person name="Kramer D."/>
            <person name="Li W."/>
            <person name="Munsamy K."/>
            <person name="Piso A."/>
            <person name="Price J.L."/>
            <person name="Sonnekus B."/>
            <person name="Thomas C."/>
            <person name="van der Nest A."/>
            <person name="van Dijk A."/>
            <person name="van Heerden A."/>
            <person name="van Vuuren N."/>
            <person name="Yilmaz N."/>
            <person name="Duong T.A."/>
            <person name="van der Merwe N.A."/>
            <person name="Wingfield M.J."/>
            <person name="Wingfield B.D."/>
        </authorList>
    </citation>
    <scope>NUCLEOTIDE SEQUENCE [LARGE SCALE GENOMIC DNA]</scope>
    <source>
        <strain evidence="3 4">CMW 18167</strain>
    </source>
</reference>
<name>A0ABR3Y828_9EURO</name>
<proteinExistence type="predicted"/>
<dbReference type="PANTHER" id="PTHR37543:SF1">
    <property type="entry name" value="CCCH ZINC FINGER DNA BINDING PROTEIN (AFU_ORTHOLOGUE AFUA_5G12760)"/>
    <property type="match status" value="1"/>
</dbReference>
<evidence type="ECO:0000256" key="1">
    <source>
        <dbReference type="SAM" id="Coils"/>
    </source>
</evidence>
<evidence type="ECO:0000313" key="3">
    <source>
        <dbReference type="EMBL" id="KAL1884468.1"/>
    </source>
</evidence>
<sequence length="225" mass="25245">MFDRSGISSVEDGLNEIIGTDKKVHDVHWKLLGKFQRLAESYRRLRLELDEERARNVKYESIIKSENDYPFVLVLIDGNEHIFTDDLIKAGKEGGATAGYFLQDSIKCLARSRLDKDGDQCKVFVRIYADIARLSLALYRAGISGNESRSLAPFVASFNSAQEGFEFIDVGGTAALGLKAKATLDVFIAHPQWHVQIWQEMSQPARGYGTHKIYNGAKRGTRKSN</sequence>
<dbReference type="InterPro" id="IPR057683">
    <property type="entry name" value="DUF7923"/>
</dbReference>
<organism evidence="3 4">
    <name type="scientific">Paecilomyces lecythidis</name>
    <dbReference type="NCBI Taxonomy" id="3004212"/>
    <lineage>
        <taxon>Eukaryota</taxon>
        <taxon>Fungi</taxon>
        <taxon>Dikarya</taxon>
        <taxon>Ascomycota</taxon>
        <taxon>Pezizomycotina</taxon>
        <taxon>Eurotiomycetes</taxon>
        <taxon>Eurotiomycetidae</taxon>
        <taxon>Eurotiales</taxon>
        <taxon>Thermoascaceae</taxon>
        <taxon>Paecilomyces</taxon>
    </lineage>
</organism>
<gene>
    <name evidence="3" type="ORF">Plec18167_002056</name>
</gene>
<protein>
    <recommendedName>
        <fullName evidence="2">DUF7923 domain-containing protein</fullName>
    </recommendedName>
</protein>
<dbReference type="PANTHER" id="PTHR37543">
    <property type="entry name" value="CCCH ZINC FINGER DNA BINDING PROTEIN (AFU_ORTHOLOGUE AFUA_5G12760)"/>
    <property type="match status" value="1"/>
</dbReference>
<dbReference type="EMBL" id="JAVDPF010000004">
    <property type="protein sequence ID" value="KAL1884468.1"/>
    <property type="molecule type" value="Genomic_DNA"/>
</dbReference>
<evidence type="ECO:0000259" key="2">
    <source>
        <dbReference type="Pfam" id="PF25540"/>
    </source>
</evidence>
<feature type="domain" description="DUF7923" evidence="2">
    <location>
        <begin position="67"/>
        <end position="193"/>
    </location>
</feature>
<keyword evidence="4" id="KW-1185">Reference proteome</keyword>
<accession>A0ABR3Y828</accession>